<proteinExistence type="predicted"/>
<keyword evidence="2" id="KW-1185">Reference proteome</keyword>
<dbReference type="AlphaFoldDB" id="A0A1R1YJQ1"/>
<protein>
    <submittedName>
        <fullName evidence="1">Uncharacterized protein</fullName>
    </submittedName>
</protein>
<dbReference type="EMBL" id="LSSM01001177">
    <property type="protein sequence ID" value="OMJ27100.1"/>
    <property type="molecule type" value="Genomic_DNA"/>
</dbReference>
<name>A0A1R1YJQ1_9FUNG</name>
<sequence>MIFKAIKCKVTDINEIFNKDFLENTKYLPISYLTDVFTKNVLIIKNSEQLIDESTRTQLADQMSLYSISENDVYPWIIPKYSSLTKFDCCFSSNFTSINPIEYLFFHKNKASVD</sequence>
<comment type="caution">
    <text evidence="1">The sequence shown here is derived from an EMBL/GenBank/DDBJ whole genome shotgun (WGS) entry which is preliminary data.</text>
</comment>
<organism evidence="1 2">
    <name type="scientific">Smittium culicis</name>
    <dbReference type="NCBI Taxonomy" id="133412"/>
    <lineage>
        <taxon>Eukaryota</taxon>
        <taxon>Fungi</taxon>
        <taxon>Fungi incertae sedis</taxon>
        <taxon>Zoopagomycota</taxon>
        <taxon>Kickxellomycotina</taxon>
        <taxon>Harpellomycetes</taxon>
        <taxon>Harpellales</taxon>
        <taxon>Legeriomycetaceae</taxon>
        <taxon>Smittium</taxon>
    </lineage>
</organism>
<evidence type="ECO:0000313" key="2">
    <source>
        <dbReference type="Proteomes" id="UP000187429"/>
    </source>
</evidence>
<accession>A0A1R1YJQ1</accession>
<gene>
    <name evidence="1" type="ORF">AYI69_g3478</name>
</gene>
<evidence type="ECO:0000313" key="1">
    <source>
        <dbReference type="EMBL" id="OMJ27100.1"/>
    </source>
</evidence>
<dbReference type="OrthoDB" id="5636604at2759"/>
<dbReference type="Proteomes" id="UP000187429">
    <property type="component" value="Unassembled WGS sequence"/>
</dbReference>
<reference evidence="2" key="1">
    <citation type="submission" date="2017-01" db="EMBL/GenBank/DDBJ databases">
        <authorList>
            <person name="Wang Y."/>
            <person name="White M."/>
            <person name="Kvist S."/>
            <person name="Moncalvo J.-M."/>
        </authorList>
    </citation>
    <scope>NUCLEOTIDE SEQUENCE [LARGE SCALE GENOMIC DNA]</scope>
    <source>
        <strain evidence="2">ID-206-W2</strain>
    </source>
</reference>